<dbReference type="GO" id="GO:0005524">
    <property type="term" value="F:ATP binding"/>
    <property type="evidence" value="ECO:0007669"/>
    <property type="project" value="UniProtKB-KW"/>
</dbReference>
<evidence type="ECO:0000256" key="10">
    <source>
        <dbReference type="ARBA" id="ARBA00023136"/>
    </source>
</evidence>
<keyword evidence="11" id="KW-0131">Cell cycle</keyword>
<dbReference type="InterPro" id="IPR000673">
    <property type="entry name" value="Sig_transdc_resp-reg_Me-estase"/>
</dbReference>
<dbReference type="Pfam" id="PF01339">
    <property type="entry name" value="CheB_methylest"/>
    <property type="match status" value="1"/>
</dbReference>
<dbReference type="Proteomes" id="UP000587586">
    <property type="component" value="Unassembled WGS sequence"/>
</dbReference>
<dbReference type="PROSITE" id="PS50122">
    <property type="entry name" value="CHEB"/>
    <property type="match status" value="1"/>
</dbReference>
<dbReference type="RefSeq" id="WP_183360336.1">
    <property type="nucleotide sequence ID" value="NZ_BLXZ01000002.1"/>
</dbReference>
<dbReference type="NCBIfam" id="TIGR00229">
    <property type="entry name" value="sensory_box"/>
    <property type="match status" value="1"/>
</dbReference>
<dbReference type="GO" id="GO:0008984">
    <property type="term" value="F:protein-glutamate methylesterase activity"/>
    <property type="evidence" value="ECO:0007669"/>
    <property type="project" value="InterPro"/>
</dbReference>
<dbReference type="SMART" id="SM00086">
    <property type="entry name" value="PAC"/>
    <property type="match status" value="2"/>
</dbReference>
<dbReference type="SMART" id="SM00448">
    <property type="entry name" value="REC"/>
    <property type="match status" value="1"/>
</dbReference>
<dbReference type="InterPro" id="IPR013655">
    <property type="entry name" value="PAS_fold_3"/>
</dbReference>
<dbReference type="CDD" id="cd00082">
    <property type="entry name" value="HisKA"/>
    <property type="match status" value="1"/>
</dbReference>
<keyword evidence="10" id="KW-0472">Membrane</keyword>
<dbReference type="GO" id="GO:0000155">
    <property type="term" value="F:phosphorelay sensor kinase activity"/>
    <property type="evidence" value="ECO:0007669"/>
    <property type="project" value="InterPro"/>
</dbReference>
<dbReference type="PROSITE" id="PS50109">
    <property type="entry name" value="HIS_KIN"/>
    <property type="match status" value="1"/>
</dbReference>
<dbReference type="SMART" id="SM00138">
    <property type="entry name" value="MeTrc"/>
    <property type="match status" value="1"/>
</dbReference>
<dbReference type="GO" id="GO:0008757">
    <property type="term" value="F:S-adenosylmethionine-dependent methyltransferase activity"/>
    <property type="evidence" value="ECO:0007669"/>
    <property type="project" value="InterPro"/>
</dbReference>
<dbReference type="EC" id="2.7.13.3" evidence="3"/>
<feature type="domain" description="Histidine kinase" evidence="15">
    <location>
        <begin position="1033"/>
        <end position="1254"/>
    </location>
</feature>
<evidence type="ECO:0000256" key="11">
    <source>
        <dbReference type="ARBA" id="ARBA00023306"/>
    </source>
</evidence>
<dbReference type="InterPro" id="IPR036890">
    <property type="entry name" value="HATPase_C_sf"/>
</dbReference>
<dbReference type="Gene3D" id="3.40.50.180">
    <property type="entry name" value="Methylesterase CheB, C-terminal domain"/>
    <property type="match status" value="1"/>
</dbReference>
<keyword evidence="4 13" id="KW-0597">Phosphoprotein</keyword>
<keyword evidence="14" id="KW-0175">Coiled coil</keyword>
<dbReference type="PROSITE" id="PS50123">
    <property type="entry name" value="CHER"/>
    <property type="match status" value="1"/>
</dbReference>
<reference evidence="21" key="1">
    <citation type="submission" date="2020-06" db="EMBL/GenBank/DDBJ databases">
        <title>Draft genomic sequecing of Geomonas sp. Red745.</title>
        <authorList>
            <person name="Itoh H."/>
            <person name="Xu Z.X."/>
            <person name="Ushijima N."/>
            <person name="Masuda Y."/>
            <person name="Shiratori Y."/>
            <person name="Senoo K."/>
        </authorList>
    </citation>
    <scope>NUCLEOTIDE SEQUENCE [LARGE SCALE GENOMIC DNA]</scope>
    <source>
        <strain evidence="21">Red745</strain>
    </source>
</reference>
<dbReference type="SUPFAM" id="SSF55785">
    <property type="entry name" value="PYP-like sensor domain (PAS domain)"/>
    <property type="match status" value="2"/>
</dbReference>
<dbReference type="SMART" id="SM00387">
    <property type="entry name" value="HATPase_c"/>
    <property type="match status" value="1"/>
</dbReference>
<keyword evidence="5" id="KW-0808">Transferase</keyword>
<dbReference type="SUPFAM" id="SSF53335">
    <property type="entry name" value="S-adenosyl-L-methionine-dependent methyltransferases"/>
    <property type="match status" value="1"/>
</dbReference>
<dbReference type="InterPro" id="IPR011006">
    <property type="entry name" value="CheY-like_superfamily"/>
</dbReference>
<dbReference type="InterPro" id="IPR022641">
    <property type="entry name" value="CheR_N"/>
</dbReference>
<keyword evidence="6" id="KW-0547">Nucleotide-binding</keyword>
<dbReference type="PROSITE" id="PS50113">
    <property type="entry name" value="PAC"/>
    <property type="match status" value="1"/>
</dbReference>
<comment type="caution">
    <text evidence="20">The sequence shown here is derived from an EMBL/GenBank/DDBJ whole genome shotgun (WGS) entry which is preliminary data.</text>
</comment>
<gene>
    <name evidence="20" type="ORF">GMLC_13990</name>
</gene>
<dbReference type="InterPro" id="IPR001789">
    <property type="entry name" value="Sig_transdc_resp-reg_receiver"/>
</dbReference>
<dbReference type="InterPro" id="IPR035965">
    <property type="entry name" value="PAS-like_dom_sf"/>
</dbReference>
<dbReference type="Pfam" id="PF02518">
    <property type="entry name" value="HATPase_c"/>
    <property type="match status" value="1"/>
</dbReference>
<keyword evidence="7" id="KW-0418">Kinase</keyword>
<proteinExistence type="predicted"/>
<comment type="subcellular location">
    <subcellularLocation>
        <location evidence="2">Membrane</location>
    </subcellularLocation>
</comment>
<dbReference type="FunFam" id="3.30.450.20:FF:000099">
    <property type="entry name" value="Sensory box sensor histidine kinase"/>
    <property type="match status" value="1"/>
</dbReference>
<keyword evidence="12" id="KW-0145">Chemotaxis</keyword>
<evidence type="ECO:0000256" key="8">
    <source>
        <dbReference type="ARBA" id="ARBA00022840"/>
    </source>
</evidence>
<dbReference type="Pfam" id="PF01739">
    <property type="entry name" value="CheR"/>
    <property type="match status" value="1"/>
</dbReference>
<feature type="domain" description="CheR-type methyltransferase" evidence="19">
    <location>
        <begin position="208"/>
        <end position="483"/>
    </location>
</feature>
<evidence type="ECO:0000259" key="16">
    <source>
        <dbReference type="PROSITE" id="PS50110"/>
    </source>
</evidence>
<dbReference type="CDD" id="cd17546">
    <property type="entry name" value="REC_hyHK_CKI1_RcsC-like"/>
    <property type="match status" value="1"/>
</dbReference>
<comment type="catalytic activity">
    <reaction evidence="1">
        <text>ATP + protein L-histidine = ADP + protein N-phospho-L-histidine.</text>
        <dbReference type="EC" id="2.7.13.3"/>
    </reaction>
</comment>
<evidence type="ECO:0000256" key="12">
    <source>
        <dbReference type="PROSITE-ProRule" id="PRU00050"/>
    </source>
</evidence>
<evidence type="ECO:0000259" key="18">
    <source>
        <dbReference type="PROSITE" id="PS50122"/>
    </source>
</evidence>
<dbReference type="InterPro" id="IPR035909">
    <property type="entry name" value="CheB_C"/>
</dbReference>
<dbReference type="Pfam" id="PF03705">
    <property type="entry name" value="CheR_N"/>
    <property type="match status" value="1"/>
</dbReference>
<dbReference type="SUPFAM" id="SSF47384">
    <property type="entry name" value="Homodimeric domain of signal transducing histidine kinase"/>
    <property type="match status" value="1"/>
</dbReference>
<evidence type="ECO:0000256" key="4">
    <source>
        <dbReference type="ARBA" id="ARBA00022553"/>
    </source>
</evidence>
<feature type="coiled-coil region" evidence="14">
    <location>
        <begin position="656"/>
        <end position="718"/>
    </location>
</feature>
<dbReference type="Gene3D" id="3.30.450.20">
    <property type="entry name" value="PAS domain"/>
    <property type="match status" value="2"/>
</dbReference>
<dbReference type="PANTHER" id="PTHR45339">
    <property type="entry name" value="HYBRID SIGNAL TRANSDUCTION HISTIDINE KINASE J"/>
    <property type="match status" value="1"/>
</dbReference>
<evidence type="ECO:0000256" key="14">
    <source>
        <dbReference type="SAM" id="Coils"/>
    </source>
</evidence>
<organism evidence="20 21">
    <name type="scientific">Geomonas limicola</name>
    <dbReference type="NCBI Taxonomy" id="2740186"/>
    <lineage>
        <taxon>Bacteria</taxon>
        <taxon>Pseudomonadati</taxon>
        <taxon>Thermodesulfobacteriota</taxon>
        <taxon>Desulfuromonadia</taxon>
        <taxon>Geobacterales</taxon>
        <taxon>Geobacteraceae</taxon>
        <taxon>Geomonas</taxon>
    </lineage>
</organism>
<name>A0A6V8N5Z1_9BACT</name>
<keyword evidence="12" id="KW-0378">Hydrolase</keyword>
<evidence type="ECO:0000256" key="13">
    <source>
        <dbReference type="PROSITE-ProRule" id="PRU00169"/>
    </source>
</evidence>
<feature type="active site" evidence="12">
    <location>
        <position position="23"/>
    </location>
</feature>
<dbReference type="InterPro" id="IPR000700">
    <property type="entry name" value="PAS-assoc_C"/>
</dbReference>
<dbReference type="PANTHER" id="PTHR45339:SF1">
    <property type="entry name" value="HYBRID SIGNAL TRANSDUCTION HISTIDINE KINASE J"/>
    <property type="match status" value="1"/>
</dbReference>
<dbReference type="GO" id="GO:0000156">
    <property type="term" value="F:phosphorelay response regulator activity"/>
    <property type="evidence" value="ECO:0007669"/>
    <property type="project" value="InterPro"/>
</dbReference>
<evidence type="ECO:0000259" key="19">
    <source>
        <dbReference type="PROSITE" id="PS50123"/>
    </source>
</evidence>
<dbReference type="InterPro" id="IPR029063">
    <property type="entry name" value="SAM-dependent_MTases_sf"/>
</dbReference>
<dbReference type="InterPro" id="IPR036097">
    <property type="entry name" value="HisK_dim/P_sf"/>
</dbReference>
<dbReference type="InterPro" id="IPR001610">
    <property type="entry name" value="PAC"/>
</dbReference>
<dbReference type="SUPFAM" id="SSF47757">
    <property type="entry name" value="Chemotaxis receptor methyltransferase CheR, N-terminal domain"/>
    <property type="match status" value="1"/>
</dbReference>
<dbReference type="EMBL" id="BLXZ01000002">
    <property type="protein sequence ID" value="GFO67820.1"/>
    <property type="molecule type" value="Genomic_DNA"/>
</dbReference>
<dbReference type="Pfam" id="PF00072">
    <property type="entry name" value="Response_reg"/>
    <property type="match status" value="1"/>
</dbReference>
<evidence type="ECO:0000256" key="1">
    <source>
        <dbReference type="ARBA" id="ARBA00000085"/>
    </source>
</evidence>
<dbReference type="Gene3D" id="3.40.50.2300">
    <property type="match status" value="1"/>
</dbReference>
<dbReference type="SUPFAM" id="SSF52172">
    <property type="entry name" value="CheY-like"/>
    <property type="match status" value="1"/>
</dbReference>
<evidence type="ECO:0000313" key="20">
    <source>
        <dbReference type="EMBL" id="GFO67820.1"/>
    </source>
</evidence>
<dbReference type="InterPro" id="IPR003594">
    <property type="entry name" value="HATPase_dom"/>
</dbReference>
<protein>
    <recommendedName>
        <fullName evidence="3">histidine kinase</fullName>
        <ecNumber evidence="3">2.7.13.3</ecNumber>
    </recommendedName>
</protein>
<evidence type="ECO:0000256" key="6">
    <source>
        <dbReference type="ARBA" id="ARBA00022741"/>
    </source>
</evidence>
<feature type="domain" description="PAC" evidence="17">
    <location>
        <begin position="963"/>
        <end position="1015"/>
    </location>
</feature>
<dbReference type="GO" id="GO:0006935">
    <property type="term" value="P:chemotaxis"/>
    <property type="evidence" value="ECO:0007669"/>
    <property type="project" value="UniProtKB-UniRule"/>
</dbReference>
<dbReference type="CDD" id="cd16434">
    <property type="entry name" value="CheB-CheR_fusion"/>
    <property type="match status" value="1"/>
</dbReference>
<dbReference type="InterPro" id="IPR022642">
    <property type="entry name" value="CheR_C"/>
</dbReference>
<evidence type="ECO:0000256" key="9">
    <source>
        <dbReference type="ARBA" id="ARBA00023012"/>
    </source>
</evidence>
<dbReference type="SUPFAM" id="SSF55874">
    <property type="entry name" value="ATPase domain of HSP90 chaperone/DNA topoisomerase II/histidine kinase"/>
    <property type="match status" value="1"/>
</dbReference>
<dbReference type="Pfam" id="PF13596">
    <property type="entry name" value="PAS_10"/>
    <property type="match status" value="1"/>
</dbReference>
<dbReference type="Pfam" id="PF08447">
    <property type="entry name" value="PAS_3"/>
    <property type="match status" value="1"/>
</dbReference>
<dbReference type="SMART" id="SM00091">
    <property type="entry name" value="PAS"/>
    <property type="match status" value="2"/>
</dbReference>
<dbReference type="SMART" id="SM00388">
    <property type="entry name" value="HisKA"/>
    <property type="match status" value="1"/>
</dbReference>
<dbReference type="FunFam" id="3.30.565.10:FF:000010">
    <property type="entry name" value="Sensor histidine kinase RcsC"/>
    <property type="match status" value="1"/>
</dbReference>
<dbReference type="InterPro" id="IPR000780">
    <property type="entry name" value="CheR_MeTrfase"/>
</dbReference>
<evidence type="ECO:0000256" key="7">
    <source>
        <dbReference type="ARBA" id="ARBA00022777"/>
    </source>
</evidence>
<dbReference type="GO" id="GO:0016020">
    <property type="term" value="C:membrane"/>
    <property type="evidence" value="ECO:0007669"/>
    <property type="project" value="UniProtKB-SubCell"/>
</dbReference>
<feature type="coiled-coil region" evidence="14">
    <location>
        <begin position="848"/>
        <end position="879"/>
    </location>
</feature>
<dbReference type="InterPro" id="IPR005467">
    <property type="entry name" value="His_kinase_dom"/>
</dbReference>
<dbReference type="FunFam" id="1.10.287.130:FF:000038">
    <property type="entry name" value="Sensory transduction histidine kinase"/>
    <property type="match status" value="1"/>
</dbReference>
<keyword evidence="9" id="KW-0902">Two-component regulatory system</keyword>
<evidence type="ECO:0000259" key="17">
    <source>
        <dbReference type="PROSITE" id="PS50113"/>
    </source>
</evidence>
<accession>A0A6V8N5Z1</accession>
<evidence type="ECO:0000259" key="15">
    <source>
        <dbReference type="PROSITE" id="PS50109"/>
    </source>
</evidence>
<sequence length="1408" mass="158778">MSGTKQPQPEPQSPTHIVGIGASAGGLSALEQFFDHMPSDTGMAFVVIQHLSPDFKSLMDDLLARHTTMPIHRVTNGIELQANSIYLIPPRTTMTVSKDKLYLTEKHLAGHGELPIDIFFNSLADDAGARAIAIVLSGTGSDGSRGILAVDKNGGLVIVQAPESAQFDGMPRSALSTGVCDFILAPERMPRVLCEYAVSPLTVRTRMEHTLEVFEDEGEYASIFALLRRSYKLDFSKYKASTVGRRIRRRMDFRQIPEVEDYASIVSGDPNELELLYKDLLIGVTEFFRDQQAFEYLEVDVVPRLFAEAQPGEDLRVWSAACATGEEAYSLAILLAEMAEKSEFLGKITVFATDVHKSSLDFASQGVYDRTRLGNVSPERLKKYFKKEGSDLFRVSSDLRKMVVFAPHNLLSDPPFTRLDLVCCRNLLIYFQPDVQERVISLFHFSLKKGGVLFLGSSEGLGPFGSEFEVVASQQKIFRKIRDLKLSLNLDSNRMERRESNIPVTVIPVGSGGRSVPVDRQLLSDYDTLLRRHIPPGVLIDERRHIIHYFGNVAEYLKMPEGRAENNILALAEDNLHLALTTSLQRAETSRQLVVTRNVRIRRGENEFLIDLYVAPIHDEKSHTSHHHVYFERVRPLEHLPAAELEEHQGSSFDAEKDLRQHLADLEAELQSTRENLQTTVEELQTSNEELQATNEELLASNEELQSTNEELHSVNEELYSVNSEFERKNFELKQLNNDHENLLTSTDIGTVFLDRQLRIRKYNPAIASFFKLLPQDIGRPIDHIAYHLSQQEEMLADINRVLSNGEPIASEERTRDDTWLLRKIMPFRTEAGQVEGVVITFTDISSVKVAELKVLKLNDELEQKVQERTRELQQEIEERLKVEGQLVEARDYYLNILAEAPALIWRANTAAECDWFNNTWLAFTGRTLDQERGNGWAEGVHPEDLERCVGIWMGAFGEREPFEMEYRLRHHDGEYRWILDIGRPLDALDGSFAGYIGYCFDITDRKRVELELVQAREAAEAANRAKSDFLANMSHEIRTPMNSIMGLSQLMAYTELSPEQLEYLEGIRSSSENLLSLINDILDLSKVEAGKVELEARCFSLSRCIDEVLKTQTTIAKEKGLELSSSIDPAVPDALIGDQLRLKQVLLNIVGNAVKFTVIGSVRVSATLDRQVDDLIYLKLSITDTGIGIEPDAVGRIFAPFGQEDTSTTRKYGGTGLGLSISLKFVELMGGTIWCESRKDEGSTFHLLIPFFLGEPQEKQASVPQREPAPQVSRENYHILLADDQEMNRTVMCKLLARFGHTLETAENGGDALEKWERGRYDVILMDVEMPGIDGTEATRRIREAELQGNQRTPIIALTAHALKDQREKLLGHGYDGYVAKPVDLRELLEEIRRCREEAAGWSAPGE</sequence>
<evidence type="ECO:0000313" key="21">
    <source>
        <dbReference type="Proteomes" id="UP000587586"/>
    </source>
</evidence>
<dbReference type="CDD" id="cd00130">
    <property type="entry name" value="PAS"/>
    <property type="match status" value="2"/>
</dbReference>
<feature type="domain" description="Response regulatory" evidence="16">
    <location>
        <begin position="1279"/>
        <end position="1397"/>
    </location>
</feature>
<evidence type="ECO:0000256" key="2">
    <source>
        <dbReference type="ARBA" id="ARBA00004370"/>
    </source>
</evidence>
<keyword evidence="21" id="KW-1185">Reference proteome</keyword>
<dbReference type="PROSITE" id="PS50110">
    <property type="entry name" value="RESPONSE_REGULATORY"/>
    <property type="match status" value="1"/>
</dbReference>
<dbReference type="PRINTS" id="PR00996">
    <property type="entry name" value="CHERMTFRASE"/>
</dbReference>
<dbReference type="SUPFAM" id="SSF52738">
    <property type="entry name" value="Methylesterase CheB, C-terminal domain"/>
    <property type="match status" value="1"/>
</dbReference>
<dbReference type="InterPro" id="IPR003661">
    <property type="entry name" value="HisK_dim/P_dom"/>
</dbReference>
<dbReference type="Pfam" id="PF00512">
    <property type="entry name" value="HisKA"/>
    <property type="match status" value="1"/>
</dbReference>
<dbReference type="Gene3D" id="1.10.287.130">
    <property type="match status" value="1"/>
</dbReference>
<dbReference type="InterPro" id="IPR000014">
    <property type="entry name" value="PAS"/>
</dbReference>
<dbReference type="Gene3D" id="3.40.50.150">
    <property type="entry name" value="Vaccinia Virus protein VP39"/>
    <property type="match status" value="1"/>
</dbReference>
<dbReference type="CDD" id="cd16922">
    <property type="entry name" value="HATPase_EvgS-ArcB-TorS-like"/>
    <property type="match status" value="1"/>
</dbReference>
<feature type="active site" evidence="12">
    <location>
        <position position="142"/>
    </location>
</feature>
<dbReference type="Gene3D" id="3.30.565.10">
    <property type="entry name" value="Histidine kinase-like ATPase, C-terminal domain"/>
    <property type="match status" value="1"/>
</dbReference>
<feature type="domain" description="CheB-type methylesterase" evidence="18">
    <location>
        <begin position="11"/>
        <end position="189"/>
    </location>
</feature>
<feature type="modified residue" description="4-aspartylphosphate" evidence="13">
    <location>
        <position position="1328"/>
    </location>
</feature>
<feature type="active site" evidence="12">
    <location>
        <position position="50"/>
    </location>
</feature>
<keyword evidence="8" id="KW-0067">ATP-binding</keyword>
<dbReference type="GO" id="GO:0005737">
    <property type="term" value="C:cytoplasm"/>
    <property type="evidence" value="ECO:0007669"/>
    <property type="project" value="InterPro"/>
</dbReference>
<evidence type="ECO:0000256" key="5">
    <source>
        <dbReference type="ARBA" id="ARBA00022679"/>
    </source>
</evidence>
<evidence type="ECO:0000256" key="3">
    <source>
        <dbReference type="ARBA" id="ARBA00012438"/>
    </source>
</evidence>